<keyword evidence="3" id="KW-1185">Reference proteome</keyword>
<sequence length="94" mass="10967">MIISPFALWFVIGSVVAIYSLIDDLYISKNKDVILYVIHKTRPLDLPPLDDKTLLRCARSMIFIMDILLGPASVLFFYRKTRNMKKFKAEMRNI</sequence>
<reference evidence="2 3" key="1">
    <citation type="submission" date="2015-10" db="EMBL/GenBank/DDBJ databases">
        <authorList>
            <person name="Millard A."/>
        </authorList>
    </citation>
    <scope>NUCLEOTIDE SEQUENCE [LARGE SCALE GENOMIC DNA]</scope>
</reference>
<protein>
    <recommendedName>
        <fullName evidence="4">Phage protein</fullName>
    </recommendedName>
</protein>
<accession>A0A0M7RE68</accession>
<dbReference type="Pfam" id="PF23800">
    <property type="entry name" value="DUF7176"/>
    <property type="match status" value="1"/>
</dbReference>
<dbReference type="KEGG" id="vg:26647781"/>
<keyword evidence="1" id="KW-0472">Membrane</keyword>
<gene>
    <name evidence="2" type="ORF">SLUR09_00176</name>
</gene>
<dbReference type="RefSeq" id="YP_009202201.1">
    <property type="nucleotide sequence ID" value="NC_028840.1"/>
</dbReference>
<dbReference type="GeneID" id="26647781"/>
<dbReference type="Proteomes" id="UP000202151">
    <property type="component" value="Segment"/>
</dbReference>
<feature type="transmembrane region" description="Helical" evidence="1">
    <location>
        <begin position="7"/>
        <end position="27"/>
    </location>
</feature>
<proteinExistence type="predicted"/>
<evidence type="ECO:0000313" key="2">
    <source>
        <dbReference type="EMBL" id="CUR49041.1"/>
    </source>
</evidence>
<dbReference type="InterPro" id="IPR055600">
    <property type="entry name" value="DUF7176"/>
</dbReference>
<keyword evidence="1" id="KW-1133">Transmembrane helix</keyword>
<organism evidence="2 3">
    <name type="scientific">Escherichia phage slur09</name>
    <dbReference type="NCBI Taxonomy" id="1728958"/>
    <lineage>
        <taxon>Viruses</taxon>
        <taxon>Duplodnaviria</taxon>
        <taxon>Heunggongvirae</taxon>
        <taxon>Uroviricota</taxon>
        <taxon>Caudoviricetes</taxon>
        <taxon>Demerecviridae</taxon>
        <taxon>Markadamsvirinae</taxon>
        <taxon>Tequintavirus</taxon>
        <taxon>Tequintavirus slur09</taxon>
    </lineage>
</organism>
<keyword evidence="1" id="KW-0812">Transmembrane</keyword>
<name>A0A0M7RE68_9CAUD</name>
<evidence type="ECO:0000256" key="1">
    <source>
        <dbReference type="SAM" id="Phobius"/>
    </source>
</evidence>
<dbReference type="EMBL" id="LN887948">
    <property type="protein sequence ID" value="CUR49041.1"/>
    <property type="molecule type" value="Genomic_DNA"/>
</dbReference>
<evidence type="ECO:0000313" key="3">
    <source>
        <dbReference type="Proteomes" id="UP000202151"/>
    </source>
</evidence>
<feature type="transmembrane region" description="Helical" evidence="1">
    <location>
        <begin position="58"/>
        <end position="78"/>
    </location>
</feature>
<evidence type="ECO:0008006" key="4">
    <source>
        <dbReference type="Google" id="ProtNLM"/>
    </source>
</evidence>
<dbReference type="OrthoDB" id="21106at10239"/>